<keyword evidence="3" id="KW-1185">Reference proteome</keyword>
<organism evidence="2 3">
    <name type="scientific">Durusdinium trenchii</name>
    <dbReference type="NCBI Taxonomy" id="1381693"/>
    <lineage>
        <taxon>Eukaryota</taxon>
        <taxon>Sar</taxon>
        <taxon>Alveolata</taxon>
        <taxon>Dinophyceae</taxon>
        <taxon>Suessiales</taxon>
        <taxon>Symbiodiniaceae</taxon>
        <taxon>Durusdinium</taxon>
    </lineage>
</organism>
<dbReference type="Proteomes" id="UP001642484">
    <property type="component" value="Unassembled WGS sequence"/>
</dbReference>
<feature type="domain" description="Ubiquitin-like" evidence="1">
    <location>
        <begin position="4"/>
        <end position="83"/>
    </location>
</feature>
<dbReference type="PANTHER" id="PTHR45661:SF3">
    <property type="entry name" value="IG-LIKE DOMAIN-CONTAINING PROTEIN"/>
    <property type="match status" value="1"/>
</dbReference>
<name>A0ABP0I147_9DINO</name>
<dbReference type="InterPro" id="IPR026906">
    <property type="entry name" value="LRR_5"/>
</dbReference>
<dbReference type="Gene3D" id="3.80.10.10">
    <property type="entry name" value="Ribonuclease Inhibitor"/>
    <property type="match status" value="2"/>
</dbReference>
<dbReference type="InterPro" id="IPR053139">
    <property type="entry name" value="Surface_bspA-like"/>
</dbReference>
<reference evidence="2 3" key="1">
    <citation type="submission" date="2024-02" db="EMBL/GenBank/DDBJ databases">
        <authorList>
            <person name="Chen Y."/>
            <person name="Shah S."/>
            <person name="Dougan E. K."/>
            <person name="Thang M."/>
            <person name="Chan C."/>
        </authorList>
    </citation>
    <scope>NUCLEOTIDE SEQUENCE [LARGE SCALE GENOMIC DNA]</scope>
</reference>
<evidence type="ECO:0000313" key="2">
    <source>
        <dbReference type="EMBL" id="CAK8995179.1"/>
    </source>
</evidence>
<proteinExistence type="predicted"/>
<gene>
    <name evidence="2" type="ORF">CCMP2556_LOCUS3937</name>
</gene>
<sequence length="344" mass="37293">MASHRISFRQLNGEAIVLDIIPDITGQELKERIKKCQLWDDELTRQTTRVDIVVGASRVMKNDETAADAGLSPESDVPVVLKQNAVTCSQKGEIDRFGHDIDLESLLVVYIPSGATEIYPLAFENYKKMASVTIPDAVTLIGSRAFGSCSSLASVTIPNSVTRIGYGAFAGCSSLESVTIPDSVTQIESRAFESCRSLSCSSLASVTIPNSVTYIGVRAFFGCSSLEHVTIPNSVTKICDGAFAGCSSLASVTIPDSVTQIGLVAFKKCEALASVTIPNSVTKIGERAFQGCSALTLVVPVTRTWWEFGAFMGCKQIRAKECECQECEYEWFLQGEYECPRRRS</sequence>
<evidence type="ECO:0000259" key="1">
    <source>
        <dbReference type="PROSITE" id="PS50053"/>
    </source>
</evidence>
<dbReference type="InterPro" id="IPR000626">
    <property type="entry name" value="Ubiquitin-like_dom"/>
</dbReference>
<dbReference type="PROSITE" id="PS50053">
    <property type="entry name" value="UBIQUITIN_2"/>
    <property type="match status" value="1"/>
</dbReference>
<evidence type="ECO:0000313" key="3">
    <source>
        <dbReference type="Proteomes" id="UP001642484"/>
    </source>
</evidence>
<dbReference type="InterPro" id="IPR032675">
    <property type="entry name" value="LRR_dom_sf"/>
</dbReference>
<dbReference type="Pfam" id="PF13306">
    <property type="entry name" value="LRR_5"/>
    <property type="match status" value="2"/>
</dbReference>
<accession>A0ABP0I147</accession>
<dbReference type="PANTHER" id="PTHR45661">
    <property type="entry name" value="SURFACE ANTIGEN"/>
    <property type="match status" value="1"/>
</dbReference>
<protein>
    <recommendedName>
        <fullName evidence="1">Ubiquitin-like domain-containing protein</fullName>
    </recommendedName>
</protein>
<comment type="caution">
    <text evidence="2">The sequence shown here is derived from an EMBL/GenBank/DDBJ whole genome shotgun (WGS) entry which is preliminary data.</text>
</comment>
<dbReference type="EMBL" id="CAXAMN010001559">
    <property type="protein sequence ID" value="CAK8995179.1"/>
    <property type="molecule type" value="Genomic_DNA"/>
</dbReference>
<dbReference type="SUPFAM" id="SSF52058">
    <property type="entry name" value="L domain-like"/>
    <property type="match status" value="1"/>
</dbReference>